<dbReference type="EMBL" id="CP024785">
    <property type="protein sequence ID" value="AUB40395.1"/>
    <property type="molecule type" value="Genomic_DNA"/>
</dbReference>
<evidence type="ECO:0000313" key="3">
    <source>
        <dbReference type="Proteomes" id="UP000232003"/>
    </source>
</evidence>
<name>A0A2K8T060_9NOSO</name>
<proteinExistence type="predicted"/>
<feature type="coiled-coil region" evidence="1">
    <location>
        <begin position="59"/>
        <end position="93"/>
    </location>
</feature>
<evidence type="ECO:0000256" key="1">
    <source>
        <dbReference type="SAM" id="Coils"/>
    </source>
</evidence>
<sequence length="221" mass="25774">MQNFRELSMLKATISIHNPLIDAEELCKLIQGGIELRNIKLDEIQPSFRFNYMQHRAAIASQLKELDAWRREKASLENRVIEMEQELTKLYVKQNSLFNKAHYGLGLKGLLWLTVKQSVITSKNYLIKIIDLLNCTPVQSVLLKIFRNKPFISQEAVIPEFMITNDEKKHSDDIAKEIYINEGLDPLLSYLTLQQSYNSILENRIAEIEQELEQLKIKDRI</sequence>
<keyword evidence="3" id="KW-1185">Reference proteome</keyword>
<organism evidence="2 3">
    <name type="scientific">Nostoc flagelliforme CCNUN1</name>
    <dbReference type="NCBI Taxonomy" id="2038116"/>
    <lineage>
        <taxon>Bacteria</taxon>
        <taxon>Bacillati</taxon>
        <taxon>Cyanobacteriota</taxon>
        <taxon>Cyanophyceae</taxon>
        <taxon>Nostocales</taxon>
        <taxon>Nostocaceae</taxon>
        <taxon>Nostoc</taxon>
    </lineage>
</organism>
<reference evidence="2 3" key="1">
    <citation type="submission" date="2017-11" db="EMBL/GenBank/DDBJ databases">
        <title>Complete genome of a free-living desiccation-tolerant cyanobacterium and its photosynthetic adaptation to extreme terrestrial habitat.</title>
        <authorList>
            <person name="Shang J."/>
        </authorList>
    </citation>
    <scope>NUCLEOTIDE SEQUENCE [LARGE SCALE GENOMIC DNA]</scope>
    <source>
        <strain evidence="2 3">CCNUN1</strain>
    </source>
</reference>
<dbReference type="RefSeq" id="WP_157816632.1">
    <property type="nucleotide sequence ID" value="NZ_CAWNNC010000001.1"/>
</dbReference>
<protein>
    <submittedName>
        <fullName evidence="2">Uncharacterized protein</fullName>
    </submittedName>
</protein>
<accession>A0A2K8T060</accession>
<dbReference type="AlphaFoldDB" id="A0A2K8T060"/>
<dbReference type="KEGG" id="nfl:COO91_06408"/>
<dbReference type="Proteomes" id="UP000232003">
    <property type="component" value="Chromosome"/>
</dbReference>
<evidence type="ECO:0000313" key="2">
    <source>
        <dbReference type="EMBL" id="AUB40395.1"/>
    </source>
</evidence>
<gene>
    <name evidence="2" type="ORF">COO91_06408</name>
</gene>
<keyword evidence="1" id="KW-0175">Coiled coil</keyword>